<reference evidence="1" key="1">
    <citation type="submission" date="2016-02" db="EMBL/GenBank/DDBJ databases">
        <title>Draft Genome Sequence of Sporotomaculum syntrophicum Strain FB, a Syntrophic Benzoate Degrader.</title>
        <authorList>
            <person name="Nobu M.K."/>
            <person name="Narihiro T."/>
            <person name="Qiu Y.-L."/>
            <person name="Ohashi A."/>
            <person name="Liu W.-T."/>
            <person name="Yuji S."/>
        </authorList>
    </citation>
    <scope>NUCLEOTIDE SEQUENCE</scope>
    <source>
        <strain evidence="1">FB</strain>
    </source>
</reference>
<accession>A0A9D2WRE1</accession>
<evidence type="ECO:0000313" key="1">
    <source>
        <dbReference type="EMBL" id="KAF1085984.1"/>
    </source>
</evidence>
<dbReference type="AlphaFoldDB" id="A0A9D2WRE1"/>
<gene>
    <name evidence="1" type="ORF">SPSYN_00722</name>
</gene>
<keyword evidence="2" id="KW-1185">Reference proteome</keyword>
<dbReference type="EMBL" id="LSRS01000002">
    <property type="protein sequence ID" value="KAF1085984.1"/>
    <property type="molecule type" value="Genomic_DNA"/>
</dbReference>
<comment type="caution">
    <text evidence="1">The sequence shown here is derived from an EMBL/GenBank/DDBJ whole genome shotgun (WGS) entry which is preliminary data.</text>
</comment>
<protein>
    <submittedName>
        <fullName evidence="1">Uncharacterized protein</fullName>
    </submittedName>
</protein>
<evidence type="ECO:0000313" key="2">
    <source>
        <dbReference type="Proteomes" id="UP000798488"/>
    </source>
</evidence>
<dbReference type="Proteomes" id="UP000798488">
    <property type="component" value="Unassembled WGS sequence"/>
</dbReference>
<proteinExistence type="predicted"/>
<sequence>MVRSINVDEFVKIRQNDITQMVNIALNRAGEIIQQKVANGEIKATMQDVLPVLLYEVLITNTVATLRLVAEMINSDYDKNNGGMDH</sequence>
<organism evidence="1 2">
    <name type="scientific">Sporotomaculum syntrophicum</name>
    <dbReference type="NCBI Taxonomy" id="182264"/>
    <lineage>
        <taxon>Bacteria</taxon>
        <taxon>Bacillati</taxon>
        <taxon>Bacillota</taxon>
        <taxon>Clostridia</taxon>
        <taxon>Eubacteriales</taxon>
        <taxon>Desulfallaceae</taxon>
        <taxon>Sporotomaculum</taxon>
    </lineage>
</organism>
<name>A0A9D2WRE1_9FIRM</name>